<dbReference type="Proteomes" id="UP000235392">
    <property type="component" value="Unassembled WGS sequence"/>
</dbReference>
<name>A0A2N5V7Z7_9BASI</name>
<feature type="compositionally biased region" description="Basic and acidic residues" evidence="1">
    <location>
        <begin position="126"/>
        <end position="135"/>
    </location>
</feature>
<evidence type="ECO:0000256" key="1">
    <source>
        <dbReference type="SAM" id="MobiDB-lite"/>
    </source>
</evidence>
<feature type="region of interest" description="Disordered" evidence="1">
    <location>
        <begin position="108"/>
        <end position="143"/>
    </location>
</feature>
<feature type="compositionally biased region" description="Basic residues" evidence="1">
    <location>
        <begin position="110"/>
        <end position="122"/>
    </location>
</feature>
<proteinExistence type="predicted"/>
<evidence type="ECO:0000313" key="2">
    <source>
        <dbReference type="EMBL" id="PLW46121.1"/>
    </source>
</evidence>
<dbReference type="AlphaFoldDB" id="A0A2N5V7Z7"/>
<protein>
    <submittedName>
        <fullName evidence="2">Uncharacterized protein</fullName>
    </submittedName>
</protein>
<evidence type="ECO:0000313" key="3">
    <source>
        <dbReference type="Proteomes" id="UP000235392"/>
    </source>
</evidence>
<comment type="caution">
    <text evidence="2">The sequence shown here is derived from an EMBL/GenBank/DDBJ whole genome shotgun (WGS) entry which is preliminary data.</text>
</comment>
<sequence>MTSVGLKIGIPADFYIYENLLAEQIVGKLPDSLLATKDYLFTKRPLTLNAVKEHIQSKISDSTTFVSSSDSPSIKTKAAMAAKGKYFENGVHNPASITHTARNCWELHPQKKGKKPTSKKQARAAVNEETKEDNKSVVSNGVF</sequence>
<organism evidence="2 3">
    <name type="scientific">Puccinia coronata f. sp. avenae</name>
    <dbReference type="NCBI Taxonomy" id="200324"/>
    <lineage>
        <taxon>Eukaryota</taxon>
        <taxon>Fungi</taxon>
        <taxon>Dikarya</taxon>
        <taxon>Basidiomycota</taxon>
        <taxon>Pucciniomycotina</taxon>
        <taxon>Pucciniomycetes</taxon>
        <taxon>Pucciniales</taxon>
        <taxon>Pucciniaceae</taxon>
        <taxon>Puccinia</taxon>
    </lineage>
</organism>
<dbReference type="EMBL" id="PGCI01000042">
    <property type="protein sequence ID" value="PLW46121.1"/>
    <property type="molecule type" value="Genomic_DNA"/>
</dbReference>
<accession>A0A2N5V7Z7</accession>
<gene>
    <name evidence="2" type="ORF">PCASD_04144</name>
</gene>
<reference evidence="2 3" key="1">
    <citation type="submission" date="2017-11" db="EMBL/GenBank/DDBJ databases">
        <title>De novo assembly and phasing of dikaryotic genomes from two isolates of Puccinia coronata f. sp. avenae, the causal agent of oat crown rust.</title>
        <authorList>
            <person name="Miller M.E."/>
            <person name="Zhang Y."/>
            <person name="Omidvar V."/>
            <person name="Sperschneider J."/>
            <person name="Schwessinger B."/>
            <person name="Raley C."/>
            <person name="Palmer J.M."/>
            <person name="Garnica D."/>
            <person name="Upadhyaya N."/>
            <person name="Rathjen J."/>
            <person name="Taylor J.M."/>
            <person name="Park R.F."/>
            <person name="Dodds P.N."/>
            <person name="Hirsch C.D."/>
            <person name="Kianian S.F."/>
            <person name="Figueroa M."/>
        </authorList>
    </citation>
    <scope>NUCLEOTIDE SEQUENCE [LARGE SCALE GENOMIC DNA]</scope>
    <source>
        <strain evidence="2">12SD80</strain>
    </source>
</reference>